<feature type="signal peptide" evidence="2">
    <location>
        <begin position="1"/>
        <end position="30"/>
    </location>
</feature>
<reference evidence="4" key="2">
    <citation type="journal article" date="2021" name="J. Neurosci.">
        <title>Neuromodulation Can Be Simple: Myoinhibitory Peptide, Contained in Dedicated Regulatory Pathways, Is the Only Neurally-Mediated Peptide Modulator of Stick Insect Leg Muscle.</title>
        <authorList>
            <person name="Liessem S."/>
            <person name="Kowatschew D."/>
            <person name="Dippel S."/>
            <person name="Blanke A."/>
            <person name="Korsching S."/>
            <person name="Guschlbauer C."/>
            <person name="Hooper S.L."/>
            <person name="Predel R."/>
            <person name="Buschges A."/>
        </authorList>
    </citation>
    <scope>NUCLEOTIDE SEQUENCE</scope>
</reference>
<feature type="region of interest" description="Disordered" evidence="1">
    <location>
        <begin position="190"/>
        <end position="209"/>
    </location>
</feature>
<evidence type="ECO:0000256" key="1">
    <source>
        <dbReference type="SAM" id="MobiDB-lite"/>
    </source>
</evidence>
<keyword evidence="2" id="KW-0732">Signal</keyword>
<sequence>MWSCSSPVLRRPALVAVCLAVSVLLSPSLAQSPVDEPYSYNDALAKRVPSASGFHGMRGKKDLDFEDKRAPASGFVGMRGKKFGEQDIDLDMYEKRAPSAMGFQGMRGKKDDGDMFSGDKRVGFVGMRGKKDPSVSAEEAGDEILELQNILLGSDGYKRAPSSGFLGLRGKKAPSQGFLGLRGKKAPSDSSFFGMRGKKSPGAELDGEPSLPELLGYRVSDTKDLDDLLYYLSTGLGEGSLRQKRYPNNIKKKPSGFLGMRGKKYWVDSKDVAFLDNSESEGKLAQ</sequence>
<dbReference type="AlphaFoldDB" id="A0A6G4ZU51"/>
<organism evidence="3">
    <name type="scientific">Carausius morosus</name>
    <name type="common">Indian stick insect</name>
    <name type="synonym">Dixippus morosus</name>
    <dbReference type="NCBI Taxonomy" id="7022"/>
    <lineage>
        <taxon>Eukaryota</taxon>
        <taxon>Metazoa</taxon>
        <taxon>Ecdysozoa</taxon>
        <taxon>Arthropoda</taxon>
        <taxon>Hexapoda</taxon>
        <taxon>Insecta</taxon>
        <taxon>Pterygota</taxon>
        <taxon>Neoptera</taxon>
        <taxon>Polyneoptera</taxon>
        <taxon>Phasmatodea</taxon>
        <taxon>Verophasmatodea</taxon>
        <taxon>Anareolatae</taxon>
        <taxon>Lonchodidae</taxon>
        <taxon>Lonchodinae</taxon>
        <taxon>Carausius</taxon>
    </lineage>
</organism>
<evidence type="ECO:0000313" key="3">
    <source>
        <dbReference type="EMBL" id="NHI24432.1"/>
    </source>
</evidence>
<feature type="chain" id="PRO_5036175358" evidence="2">
    <location>
        <begin position="31"/>
        <end position="286"/>
    </location>
</feature>
<dbReference type="EMBL" id="MT879269">
    <property type="protein sequence ID" value="UES72895.1"/>
    <property type="molecule type" value="mRNA"/>
</dbReference>
<proteinExistence type="evidence at transcript level"/>
<evidence type="ECO:0000256" key="2">
    <source>
        <dbReference type="SAM" id="SignalP"/>
    </source>
</evidence>
<protein>
    <submittedName>
        <fullName evidence="3">Tachykinin-related peptide</fullName>
    </submittedName>
</protein>
<evidence type="ECO:0000313" key="4">
    <source>
        <dbReference type="EMBL" id="UES72895.1"/>
    </source>
</evidence>
<reference evidence="3" key="1">
    <citation type="journal article" date="2018" name="J. Proteome Res.">
        <title>Transcriptomic and Neuropeptidomic Analysis of the Stick Insect, Carausius morosus.</title>
        <authorList>
            <person name="Liessem S"/>
            <person name="Ragionieri L"/>
            <person name="Neupert S"/>
            <person name="Buschges A"/>
            <person name="Predel R."/>
        </authorList>
    </citation>
    <scope>NUCLEOTIDE SEQUENCE</scope>
    <source>
        <strain evidence="3">Adult female</strain>
        <tissue evidence="3">Central nervous system</tissue>
    </source>
</reference>
<accession>A0A6G4ZU51</accession>
<name>A0A6G4ZU51_CARMO</name>
<dbReference type="EMBL" id="GFAX01043416">
    <property type="protein sequence ID" value="NHI24432.1"/>
    <property type="molecule type" value="Transcribed_RNA"/>
</dbReference>